<dbReference type="InterPro" id="IPR025375">
    <property type="entry name" value="DUF4365"/>
</dbReference>
<evidence type="ECO:0000313" key="2">
    <source>
        <dbReference type="EMBL" id="SEP21474.1"/>
    </source>
</evidence>
<name>A0A1H8W1L6_9PSEU</name>
<dbReference type="RefSeq" id="WP_218156774.1">
    <property type="nucleotide sequence ID" value="NZ_FOEF01000004.1"/>
</dbReference>
<accession>A0A1H8W1L6</accession>
<dbReference type="Pfam" id="PF14280">
    <property type="entry name" value="DUF4365"/>
    <property type="match status" value="1"/>
</dbReference>
<sequence>MLETLVRHGNFGEDYVRTLASAAGLFVRAYSLERDGIDLGIRFPGRVNGVASPGIEVQIRAWPDPREAPSAAEWDFTGITEVQFNRIAGDDFTIPRYLLLVRVPQEIGEYAEFRTDGMLFRHLAYYWSGRDEAPVDEPSPERHRSVRVPVANVLTVRSLRALVCSVRPQDGSVA</sequence>
<evidence type="ECO:0000259" key="1">
    <source>
        <dbReference type="Pfam" id="PF14280"/>
    </source>
</evidence>
<feature type="domain" description="DUF4365" evidence="1">
    <location>
        <begin position="11"/>
        <end position="163"/>
    </location>
</feature>
<reference evidence="2 3" key="1">
    <citation type="submission" date="2016-10" db="EMBL/GenBank/DDBJ databases">
        <authorList>
            <person name="de Groot N.N."/>
        </authorList>
    </citation>
    <scope>NUCLEOTIDE SEQUENCE [LARGE SCALE GENOMIC DNA]</scope>
    <source>
        <strain evidence="2 3">DSM 44993</strain>
    </source>
</reference>
<proteinExistence type="predicted"/>
<dbReference type="Proteomes" id="UP000198582">
    <property type="component" value="Unassembled WGS sequence"/>
</dbReference>
<dbReference type="AlphaFoldDB" id="A0A1H8W1L6"/>
<dbReference type="EMBL" id="FOEF01000004">
    <property type="protein sequence ID" value="SEP21474.1"/>
    <property type="molecule type" value="Genomic_DNA"/>
</dbReference>
<evidence type="ECO:0000313" key="3">
    <source>
        <dbReference type="Proteomes" id="UP000198582"/>
    </source>
</evidence>
<gene>
    <name evidence="2" type="ORF">SAMN04489732_104471</name>
</gene>
<protein>
    <recommendedName>
        <fullName evidence="1">DUF4365 domain-containing protein</fullName>
    </recommendedName>
</protein>
<keyword evidence="3" id="KW-1185">Reference proteome</keyword>
<organism evidence="2 3">
    <name type="scientific">Amycolatopsis saalfeldensis</name>
    <dbReference type="NCBI Taxonomy" id="394193"/>
    <lineage>
        <taxon>Bacteria</taxon>
        <taxon>Bacillati</taxon>
        <taxon>Actinomycetota</taxon>
        <taxon>Actinomycetes</taxon>
        <taxon>Pseudonocardiales</taxon>
        <taxon>Pseudonocardiaceae</taxon>
        <taxon>Amycolatopsis</taxon>
    </lineage>
</organism>
<dbReference type="STRING" id="394193.SAMN04489732_104471"/>